<dbReference type="Proteomes" id="UP000799750">
    <property type="component" value="Unassembled WGS sequence"/>
</dbReference>
<accession>A0A6A6R0Z2</accession>
<organism evidence="1 2">
    <name type="scientific">Lophium mytilinum</name>
    <dbReference type="NCBI Taxonomy" id="390894"/>
    <lineage>
        <taxon>Eukaryota</taxon>
        <taxon>Fungi</taxon>
        <taxon>Dikarya</taxon>
        <taxon>Ascomycota</taxon>
        <taxon>Pezizomycotina</taxon>
        <taxon>Dothideomycetes</taxon>
        <taxon>Pleosporomycetidae</taxon>
        <taxon>Mytilinidiales</taxon>
        <taxon>Mytilinidiaceae</taxon>
        <taxon>Lophium</taxon>
    </lineage>
</organism>
<protein>
    <recommendedName>
        <fullName evidence="3">CoA-dependent acyltransferase</fullName>
    </recommendedName>
</protein>
<name>A0A6A6R0Z2_9PEZI</name>
<dbReference type="AlphaFoldDB" id="A0A6A6R0Z2"/>
<sequence length="567" mass="63874">MEKTDTTHWLTKYACNYYAWETSVLDGQPIFKRRIGLVESSFDTDGSDYEGRADVNALLTLEVRNDLDVKEFRKRLLYAYASLRLQHVLLMARVLRTTGTEQRDFAVNIPKKTQDVLDETSKALVFVDDAYQKVEDDEFVRHSLNTGRLIDPDTSLSKLYCLPLKPLSNGNFSLRLMLVAAHEITDGVSMYHWMSHLIRILNAPMGDLERDLGFFQSSENISSRLPPSQEDLYPPVAGSLARQRWFWAIMRILRHVKRTLPPTFVNPLRRSEARTAAAALPKVFDKVFDYSPERIPPLNSFQCLANLSPGASKRFIQLVRETKASIGAGCFALVALAMMEIEESRNPDIPLTERRPFVASFPLSPRAFFNYTVPSDSCMLAFSGGLVLPFLSSDLDVERRFKFAVRQAHRQLSIYQKRLRKSEVVSPYSPARLIAENYLMTLERQEEKLPLHRKTGMADPQGGYPANIKLFGATCGVSSVGPIAHLLKPGVYTVGGSESGKEFAADFRDVRVGVRARDNEFLIGSLTDANGVCFAASYDGNAIDESAARTWKKKMEYLLESGTKPRL</sequence>
<evidence type="ECO:0008006" key="3">
    <source>
        <dbReference type="Google" id="ProtNLM"/>
    </source>
</evidence>
<keyword evidence="2" id="KW-1185">Reference proteome</keyword>
<dbReference type="InterPro" id="IPR052058">
    <property type="entry name" value="Alcohol_O-acetyltransferase"/>
</dbReference>
<reference evidence="1" key="1">
    <citation type="journal article" date="2020" name="Stud. Mycol.">
        <title>101 Dothideomycetes genomes: a test case for predicting lifestyles and emergence of pathogens.</title>
        <authorList>
            <person name="Haridas S."/>
            <person name="Albert R."/>
            <person name="Binder M."/>
            <person name="Bloem J."/>
            <person name="Labutti K."/>
            <person name="Salamov A."/>
            <person name="Andreopoulos B."/>
            <person name="Baker S."/>
            <person name="Barry K."/>
            <person name="Bills G."/>
            <person name="Bluhm B."/>
            <person name="Cannon C."/>
            <person name="Castanera R."/>
            <person name="Culley D."/>
            <person name="Daum C."/>
            <person name="Ezra D."/>
            <person name="Gonzalez J."/>
            <person name="Henrissat B."/>
            <person name="Kuo A."/>
            <person name="Liang C."/>
            <person name="Lipzen A."/>
            <person name="Lutzoni F."/>
            <person name="Magnuson J."/>
            <person name="Mondo S."/>
            <person name="Nolan M."/>
            <person name="Ohm R."/>
            <person name="Pangilinan J."/>
            <person name="Park H.-J."/>
            <person name="Ramirez L."/>
            <person name="Alfaro M."/>
            <person name="Sun H."/>
            <person name="Tritt A."/>
            <person name="Yoshinaga Y."/>
            <person name="Zwiers L.-H."/>
            <person name="Turgeon B."/>
            <person name="Goodwin S."/>
            <person name="Spatafora J."/>
            <person name="Crous P."/>
            <person name="Grigoriev I."/>
        </authorList>
    </citation>
    <scope>NUCLEOTIDE SEQUENCE</scope>
    <source>
        <strain evidence="1">CBS 269.34</strain>
    </source>
</reference>
<proteinExistence type="predicted"/>
<dbReference type="InterPro" id="IPR023213">
    <property type="entry name" value="CAT-like_dom_sf"/>
</dbReference>
<dbReference type="Gene3D" id="3.30.559.10">
    <property type="entry name" value="Chloramphenicol acetyltransferase-like domain"/>
    <property type="match status" value="1"/>
</dbReference>
<evidence type="ECO:0000313" key="1">
    <source>
        <dbReference type="EMBL" id="KAF2498375.1"/>
    </source>
</evidence>
<dbReference type="PANTHER" id="PTHR28037:SF1">
    <property type="entry name" value="ALCOHOL O-ACETYLTRANSFERASE 1-RELATED"/>
    <property type="match status" value="1"/>
</dbReference>
<dbReference type="PANTHER" id="PTHR28037">
    <property type="entry name" value="ALCOHOL O-ACETYLTRANSFERASE 1-RELATED"/>
    <property type="match status" value="1"/>
</dbReference>
<evidence type="ECO:0000313" key="2">
    <source>
        <dbReference type="Proteomes" id="UP000799750"/>
    </source>
</evidence>
<dbReference type="EMBL" id="MU004185">
    <property type="protein sequence ID" value="KAF2498375.1"/>
    <property type="molecule type" value="Genomic_DNA"/>
</dbReference>
<dbReference type="OrthoDB" id="3355480at2759"/>
<gene>
    <name evidence="1" type="ORF">BU16DRAFT_456396</name>
</gene>